<name>A0AC34RFT7_9BILA</name>
<protein>
    <submittedName>
        <fullName evidence="2">DUF38 domain-containing protein</fullName>
    </submittedName>
</protein>
<organism evidence="1 2">
    <name type="scientific">Panagrolaimus sp. JU765</name>
    <dbReference type="NCBI Taxonomy" id="591449"/>
    <lineage>
        <taxon>Eukaryota</taxon>
        <taxon>Metazoa</taxon>
        <taxon>Ecdysozoa</taxon>
        <taxon>Nematoda</taxon>
        <taxon>Chromadorea</taxon>
        <taxon>Rhabditida</taxon>
        <taxon>Tylenchina</taxon>
        <taxon>Panagrolaimomorpha</taxon>
        <taxon>Panagrolaimoidea</taxon>
        <taxon>Panagrolaimidae</taxon>
        <taxon>Panagrolaimus</taxon>
    </lineage>
</organism>
<sequence>MISAQKRSNIATVFSQNIVKMSEIHADDIVEKVAEKENVVAKMNDQVEASKKCILKIQSKKNRLLRPVQLSSALYGEIFNMGLQFKSVLYFQELVPLFLIGKEAKNGLVEVLKSYKNLEFYNDRISFKNVPKYIFGNYSKFSTMLVEFIAPYVTKVCFIGEVHLTANYDQLFFESLSKNQNQRYLKIWYLKKIDEFFIEAVKKLNEKNIPVELKCPEKKLLLDMPGLRFDRLKILTSIKEFSVFIWNNFPCRFSKLHIQFNNLIGIMNPWEVFRQLNEAHASVQKLKISFLFCHDGEAKYGWNEIKNSIEDAPQQEIIVKFTTLSRQQYEKAIASFGGVRIDGNLSQWKSSKNEMKVIKVFYLDY</sequence>
<evidence type="ECO:0000313" key="1">
    <source>
        <dbReference type="Proteomes" id="UP000887576"/>
    </source>
</evidence>
<dbReference type="WBParaSite" id="JU765_v2.g6422.t1">
    <property type="protein sequence ID" value="JU765_v2.g6422.t1"/>
    <property type="gene ID" value="JU765_v2.g6422"/>
</dbReference>
<proteinExistence type="predicted"/>
<reference evidence="2" key="1">
    <citation type="submission" date="2022-11" db="UniProtKB">
        <authorList>
            <consortium name="WormBaseParasite"/>
        </authorList>
    </citation>
    <scope>IDENTIFICATION</scope>
</reference>
<dbReference type="Proteomes" id="UP000887576">
    <property type="component" value="Unplaced"/>
</dbReference>
<evidence type="ECO:0000313" key="2">
    <source>
        <dbReference type="WBParaSite" id="JU765_v2.g6422.t1"/>
    </source>
</evidence>
<accession>A0AC34RFT7</accession>